<dbReference type="InterPro" id="IPR036631">
    <property type="entry name" value="MGMT_N_sf"/>
</dbReference>
<feature type="active site" description="Nucleophile; methyl group acceptor" evidence="9">
    <location>
        <position position="126"/>
    </location>
</feature>
<dbReference type="InterPro" id="IPR008332">
    <property type="entry name" value="MethylG_MeTrfase_N"/>
</dbReference>
<evidence type="ECO:0000313" key="12">
    <source>
        <dbReference type="EMBL" id="BDU73064.1"/>
    </source>
</evidence>
<dbReference type="Gene3D" id="1.10.10.10">
    <property type="entry name" value="Winged helix-like DNA-binding domain superfamily/Winged helix DNA-binding domain"/>
    <property type="match status" value="1"/>
</dbReference>
<dbReference type="PANTHER" id="PTHR10815">
    <property type="entry name" value="METHYLATED-DNA--PROTEIN-CYSTEINE METHYLTRANSFERASE"/>
    <property type="match status" value="1"/>
</dbReference>
<evidence type="ECO:0000259" key="11">
    <source>
        <dbReference type="Pfam" id="PF02870"/>
    </source>
</evidence>
<keyword evidence="6 9" id="KW-0227">DNA damage</keyword>
<dbReference type="InterPro" id="IPR036388">
    <property type="entry name" value="WH-like_DNA-bd_sf"/>
</dbReference>
<evidence type="ECO:0000256" key="9">
    <source>
        <dbReference type="HAMAP-Rule" id="MF_00772"/>
    </source>
</evidence>
<comment type="similarity">
    <text evidence="2 9">Belongs to the MGMT family.</text>
</comment>
<keyword evidence="5 9" id="KW-0808">Transferase</keyword>
<dbReference type="FunFam" id="1.10.10.10:FF:000214">
    <property type="entry name" value="Methylated-DNA--protein-cysteine methyltransferase"/>
    <property type="match status" value="1"/>
</dbReference>
<dbReference type="EC" id="2.1.1.63" evidence="9"/>
<dbReference type="SUPFAM" id="SSF53155">
    <property type="entry name" value="Methylated DNA-protein cysteine methyltransferase domain"/>
    <property type="match status" value="1"/>
</dbReference>
<dbReference type="Gene3D" id="3.30.160.70">
    <property type="entry name" value="Methylated DNA-protein cysteine methyltransferase domain"/>
    <property type="match status" value="1"/>
</dbReference>
<evidence type="ECO:0000256" key="6">
    <source>
        <dbReference type="ARBA" id="ARBA00022763"/>
    </source>
</evidence>
<accession>A0AA48GNE0</accession>
<evidence type="ECO:0000256" key="8">
    <source>
        <dbReference type="ARBA" id="ARBA00049348"/>
    </source>
</evidence>
<keyword evidence="7 9" id="KW-0234">DNA repair</keyword>
<gene>
    <name evidence="12" type="primary">ogt_1</name>
    <name evidence="12" type="ORF">METEAL_22380</name>
</gene>
<dbReference type="PANTHER" id="PTHR10815:SF5">
    <property type="entry name" value="METHYLATED-DNA--PROTEIN-CYSTEINE METHYLTRANSFERASE"/>
    <property type="match status" value="1"/>
</dbReference>
<evidence type="ECO:0000256" key="1">
    <source>
        <dbReference type="ARBA" id="ARBA00001286"/>
    </source>
</evidence>
<evidence type="ECO:0000256" key="7">
    <source>
        <dbReference type="ARBA" id="ARBA00023204"/>
    </source>
</evidence>
<dbReference type="Pfam" id="PF01035">
    <property type="entry name" value="DNA_binding_1"/>
    <property type="match status" value="1"/>
</dbReference>
<comment type="subcellular location">
    <subcellularLocation>
        <location evidence="9">Cytoplasm</location>
    </subcellularLocation>
</comment>
<proteinExistence type="inferred from homology"/>
<comment type="catalytic activity">
    <reaction evidence="8 9">
        <text>a 6-O-methyl-2'-deoxyguanosine in DNA + L-cysteinyl-[protein] = S-methyl-L-cysteinyl-[protein] + a 2'-deoxyguanosine in DNA</text>
        <dbReference type="Rhea" id="RHEA:24000"/>
        <dbReference type="Rhea" id="RHEA-COMP:10131"/>
        <dbReference type="Rhea" id="RHEA-COMP:10132"/>
        <dbReference type="Rhea" id="RHEA-COMP:11367"/>
        <dbReference type="Rhea" id="RHEA-COMP:11368"/>
        <dbReference type="ChEBI" id="CHEBI:29950"/>
        <dbReference type="ChEBI" id="CHEBI:82612"/>
        <dbReference type="ChEBI" id="CHEBI:85445"/>
        <dbReference type="ChEBI" id="CHEBI:85448"/>
        <dbReference type="EC" id="2.1.1.63"/>
    </reaction>
</comment>
<feature type="domain" description="Methylguanine DNA methyltransferase ribonuclease-like" evidence="11">
    <location>
        <begin position="5"/>
        <end position="71"/>
    </location>
</feature>
<evidence type="ECO:0000313" key="13">
    <source>
        <dbReference type="Proteomes" id="UP001238179"/>
    </source>
</evidence>
<dbReference type="GO" id="GO:0005737">
    <property type="term" value="C:cytoplasm"/>
    <property type="evidence" value="ECO:0007669"/>
    <property type="project" value="UniProtKB-SubCell"/>
</dbReference>
<comment type="catalytic activity">
    <reaction evidence="1 9">
        <text>a 4-O-methyl-thymidine in DNA + L-cysteinyl-[protein] = a thymidine in DNA + S-methyl-L-cysteinyl-[protein]</text>
        <dbReference type="Rhea" id="RHEA:53428"/>
        <dbReference type="Rhea" id="RHEA-COMP:10131"/>
        <dbReference type="Rhea" id="RHEA-COMP:10132"/>
        <dbReference type="Rhea" id="RHEA-COMP:13555"/>
        <dbReference type="Rhea" id="RHEA-COMP:13556"/>
        <dbReference type="ChEBI" id="CHEBI:29950"/>
        <dbReference type="ChEBI" id="CHEBI:82612"/>
        <dbReference type="ChEBI" id="CHEBI:137386"/>
        <dbReference type="ChEBI" id="CHEBI:137387"/>
        <dbReference type="EC" id="2.1.1.63"/>
    </reaction>
</comment>
<dbReference type="SUPFAM" id="SSF46767">
    <property type="entry name" value="Methylated DNA-protein cysteine methyltransferase, C-terminal domain"/>
    <property type="match status" value="1"/>
</dbReference>
<dbReference type="GO" id="GO:0003908">
    <property type="term" value="F:methylated-DNA-[protein]-cysteine S-methyltransferase activity"/>
    <property type="evidence" value="ECO:0007669"/>
    <property type="project" value="UniProtKB-UniRule"/>
</dbReference>
<sequence length="158" mass="16930">MRIWNSPLGPLALAADAGGALCYLGFADHEPRPRLLRGLAGSDPAVFAPVERQLDEYFRGVRAAFDLPLAPRGTPFQLRVWEELRRIPPGRTLSYGDLARRLGDPRLARAVGAANGANPISIIIPCHRLLGAGGGLTGYAGGLDRKRALLELEGGIRT</sequence>
<comment type="function">
    <text evidence="9">Involved in the cellular defense against the biological effects of O6-methylguanine (O6-MeG) and O4-methylthymine (O4-MeT) in DNA. Repairs the methylated nucleobase in DNA by stoichiometrically transferring the methyl group to a cysteine residue in the enzyme. This is a suicide reaction: the enzyme is irreversibly inactivated.</text>
</comment>
<comment type="miscellaneous">
    <text evidence="9">This enzyme catalyzes only one turnover and therefore is not strictly catalytic. According to one definition, an enzyme is a biocatalyst that acts repeatedly and over many reaction cycles.</text>
</comment>
<evidence type="ECO:0000256" key="5">
    <source>
        <dbReference type="ARBA" id="ARBA00022679"/>
    </source>
</evidence>
<keyword evidence="3 9" id="KW-0963">Cytoplasm</keyword>
<evidence type="ECO:0000259" key="10">
    <source>
        <dbReference type="Pfam" id="PF01035"/>
    </source>
</evidence>
<dbReference type="KEGG" id="msil:METEAL_22380"/>
<name>A0AA48GNE0_9BACT</name>
<dbReference type="InterPro" id="IPR036217">
    <property type="entry name" value="MethylDNA_cys_MeTrfase_DNAb"/>
</dbReference>
<reference evidence="13" key="1">
    <citation type="journal article" date="2023" name="Int. J. Syst. Evol. Microbiol.">
        <title>Mesoterricola silvestris gen. nov., sp. nov., Mesoterricola sediminis sp. nov., Geothrix oryzae sp. nov., Geothrix edaphica sp. nov., Geothrix rubra sp. nov., and Geothrix limicola sp. nov., six novel members of Acidobacteriota isolated from soils.</title>
        <authorList>
            <person name="Itoh H."/>
            <person name="Sugisawa Y."/>
            <person name="Mise K."/>
            <person name="Xu Z."/>
            <person name="Kuniyasu M."/>
            <person name="Ushijima N."/>
            <person name="Kawano K."/>
            <person name="Kobayashi E."/>
            <person name="Shiratori Y."/>
            <person name="Masuda Y."/>
            <person name="Senoo K."/>
        </authorList>
    </citation>
    <scope>NUCLEOTIDE SEQUENCE [LARGE SCALE GENOMIC DNA]</scope>
    <source>
        <strain evidence="13">W79</strain>
    </source>
</reference>
<dbReference type="CDD" id="cd06445">
    <property type="entry name" value="ATase"/>
    <property type="match status" value="1"/>
</dbReference>
<dbReference type="RefSeq" id="WP_316411707.1">
    <property type="nucleotide sequence ID" value="NZ_AP027080.1"/>
</dbReference>
<dbReference type="PROSITE" id="PS00374">
    <property type="entry name" value="MGMT"/>
    <property type="match status" value="1"/>
</dbReference>
<dbReference type="GO" id="GO:0032259">
    <property type="term" value="P:methylation"/>
    <property type="evidence" value="ECO:0007669"/>
    <property type="project" value="UniProtKB-KW"/>
</dbReference>
<protein>
    <recommendedName>
        <fullName evidence="9">Methylated-DNA--protein-cysteine methyltransferase</fullName>
        <ecNumber evidence="9">2.1.1.63</ecNumber>
    </recommendedName>
    <alternativeName>
        <fullName evidence="9">6-O-methylguanine-DNA methyltransferase</fullName>
        <shortName evidence="9">MGMT</shortName>
    </alternativeName>
    <alternativeName>
        <fullName evidence="9">O-6-methylguanine-DNA-alkyltransferase</fullName>
    </alternativeName>
</protein>
<dbReference type="Pfam" id="PF02870">
    <property type="entry name" value="Methyltransf_1N"/>
    <property type="match status" value="1"/>
</dbReference>
<keyword evidence="13" id="KW-1185">Reference proteome</keyword>
<evidence type="ECO:0000256" key="2">
    <source>
        <dbReference type="ARBA" id="ARBA00008711"/>
    </source>
</evidence>
<dbReference type="InterPro" id="IPR001497">
    <property type="entry name" value="MethylDNA_cys_MeTrfase_AS"/>
</dbReference>
<dbReference type="GO" id="GO:0006307">
    <property type="term" value="P:DNA alkylation repair"/>
    <property type="evidence" value="ECO:0007669"/>
    <property type="project" value="UniProtKB-UniRule"/>
</dbReference>
<dbReference type="AlphaFoldDB" id="A0AA48GNE0"/>
<evidence type="ECO:0000256" key="4">
    <source>
        <dbReference type="ARBA" id="ARBA00022603"/>
    </source>
</evidence>
<dbReference type="InterPro" id="IPR014048">
    <property type="entry name" value="MethylDNA_cys_MeTrfase_DNA-bd"/>
</dbReference>
<dbReference type="HAMAP" id="MF_00772">
    <property type="entry name" value="OGT"/>
    <property type="match status" value="1"/>
</dbReference>
<dbReference type="Proteomes" id="UP001238179">
    <property type="component" value="Chromosome"/>
</dbReference>
<dbReference type="EMBL" id="AP027080">
    <property type="protein sequence ID" value="BDU73064.1"/>
    <property type="molecule type" value="Genomic_DNA"/>
</dbReference>
<evidence type="ECO:0000256" key="3">
    <source>
        <dbReference type="ARBA" id="ARBA00022490"/>
    </source>
</evidence>
<dbReference type="InterPro" id="IPR023546">
    <property type="entry name" value="MGMT"/>
</dbReference>
<keyword evidence="4 9" id="KW-0489">Methyltransferase</keyword>
<feature type="domain" description="Methylated-DNA-[protein]-cysteine S-methyltransferase DNA binding" evidence="10">
    <location>
        <begin position="75"/>
        <end position="154"/>
    </location>
</feature>
<organism evidence="12 13">
    <name type="scientific">Mesoterricola silvestris</name>
    <dbReference type="NCBI Taxonomy" id="2927979"/>
    <lineage>
        <taxon>Bacteria</taxon>
        <taxon>Pseudomonadati</taxon>
        <taxon>Acidobacteriota</taxon>
        <taxon>Holophagae</taxon>
        <taxon>Holophagales</taxon>
        <taxon>Holophagaceae</taxon>
        <taxon>Mesoterricola</taxon>
    </lineage>
</organism>
<dbReference type="NCBIfam" id="TIGR00589">
    <property type="entry name" value="ogt"/>
    <property type="match status" value="1"/>
</dbReference>